<dbReference type="AlphaFoldDB" id="A0A9N9ELD6"/>
<gene>
    <name evidence="1" type="ORF">DERYTH_LOCUS11902</name>
</gene>
<keyword evidence="2" id="KW-1185">Reference proteome</keyword>
<accession>A0A9N9ELD6</accession>
<organism evidence="1 2">
    <name type="scientific">Dentiscutata erythropus</name>
    <dbReference type="NCBI Taxonomy" id="1348616"/>
    <lineage>
        <taxon>Eukaryota</taxon>
        <taxon>Fungi</taxon>
        <taxon>Fungi incertae sedis</taxon>
        <taxon>Mucoromycota</taxon>
        <taxon>Glomeromycotina</taxon>
        <taxon>Glomeromycetes</taxon>
        <taxon>Diversisporales</taxon>
        <taxon>Gigasporaceae</taxon>
        <taxon>Dentiscutata</taxon>
    </lineage>
</organism>
<evidence type="ECO:0000313" key="2">
    <source>
        <dbReference type="Proteomes" id="UP000789405"/>
    </source>
</evidence>
<proteinExistence type="predicted"/>
<sequence length="68" mass="7886">MGEVEFVNLMASEITMALQDWVDLLDPTFGLGNNQKKPFSRRRNQYGISVYPLNDIRSIKSFQKTVYN</sequence>
<dbReference type="EMBL" id="CAJVPY010007571">
    <property type="protein sequence ID" value="CAG8682642.1"/>
    <property type="molecule type" value="Genomic_DNA"/>
</dbReference>
<protein>
    <submittedName>
        <fullName evidence="1">7594_t:CDS:1</fullName>
    </submittedName>
</protein>
<name>A0A9N9ELD6_9GLOM</name>
<comment type="caution">
    <text evidence="1">The sequence shown here is derived from an EMBL/GenBank/DDBJ whole genome shotgun (WGS) entry which is preliminary data.</text>
</comment>
<evidence type="ECO:0000313" key="1">
    <source>
        <dbReference type="EMBL" id="CAG8682642.1"/>
    </source>
</evidence>
<dbReference type="Proteomes" id="UP000789405">
    <property type="component" value="Unassembled WGS sequence"/>
</dbReference>
<reference evidence="1" key="1">
    <citation type="submission" date="2021-06" db="EMBL/GenBank/DDBJ databases">
        <authorList>
            <person name="Kallberg Y."/>
            <person name="Tangrot J."/>
            <person name="Rosling A."/>
        </authorList>
    </citation>
    <scope>NUCLEOTIDE SEQUENCE</scope>
    <source>
        <strain evidence="1">MA453B</strain>
    </source>
</reference>